<dbReference type="OrthoDB" id="9776438at2"/>
<keyword evidence="1" id="KW-0560">Oxidoreductase</keyword>
<dbReference type="Pfam" id="PF00296">
    <property type="entry name" value="Bac_luciferase"/>
    <property type="match status" value="1"/>
</dbReference>
<dbReference type="InterPro" id="IPR050766">
    <property type="entry name" value="Bact_Lucif_Oxidored"/>
</dbReference>
<gene>
    <name evidence="4" type="ORF">SAMN05216464_11912</name>
</gene>
<dbReference type="InterPro" id="IPR036661">
    <property type="entry name" value="Luciferase-like_sf"/>
</dbReference>
<dbReference type="GO" id="GO:0005829">
    <property type="term" value="C:cytosol"/>
    <property type="evidence" value="ECO:0007669"/>
    <property type="project" value="TreeGrafter"/>
</dbReference>
<protein>
    <submittedName>
        <fullName evidence="4">Flavin-dependent oxidoreductase, luciferase family (Includes alkanesulfonate monooxygenase SsuD and methylene tetrahydromethanopterin reductase)</fullName>
    </submittedName>
</protein>
<keyword evidence="2 4" id="KW-0503">Monooxygenase</keyword>
<evidence type="ECO:0000256" key="2">
    <source>
        <dbReference type="ARBA" id="ARBA00023033"/>
    </source>
</evidence>
<evidence type="ECO:0000256" key="1">
    <source>
        <dbReference type="ARBA" id="ARBA00023002"/>
    </source>
</evidence>
<proteinExistence type="predicted"/>
<keyword evidence="5" id="KW-1185">Reference proteome</keyword>
<dbReference type="GO" id="GO:0004497">
    <property type="term" value="F:monooxygenase activity"/>
    <property type="evidence" value="ECO:0007669"/>
    <property type="project" value="UniProtKB-KW"/>
</dbReference>
<dbReference type="InterPro" id="IPR011251">
    <property type="entry name" value="Luciferase-like_dom"/>
</dbReference>
<dbReference type="PANTHER" id="PTHR30137">
    <property type="entry name" value="LUCIFERASE-LIKE MONOOXYGENASE"/>
    <property type="match status" value="1"/>
</dbReference>
<sequence length="336" mass="36927">MELGLYTFGDLVRHPKTGKSVSATERMRQMLEMAVIADEAGLDILGVGEHHGLKFVNSATATTLSAMAAITKRIRLTSATTLLSTADPVRTFQEFATADLVSEGRIELIFGRGAFTDNFSLFGFDTKDYDALFMEKLKLFEQLNTSEQVSWQGRFRAPLDHAEIAPRPAQPKLPVWIGAGSPASVARAASMGYPVAIPVLGGSLPGYAQTANLYQQTWEQSGYARQDLRLAVFSHLHVTGTSQETVNDFYPYYSAYLEPLYKQAMPKAHYHSMLSPYGSLIAGSPQQVIDKLLYLKENMGLTRYVGQIDIGGQDFTDVIKGVELFAGKVVPVIRSN</sequence>
<dbReference type="GO" id="GO:0016705">
    <property type="term" value="F:oxidoreductase activity, acting on paired donors, with incorporation or reduction of molecular oxygen"/>
    <property type="evidence" value="ECO:0007669"/>
    <property type="project" value="InterPro"/>
</dbReference>
<dbReference type="PANTHER" id="PTHR30137:SF8">
    <property type="entry name" value="BLR5498 PROTEIN"/>
    <property type="match status" value="1"/>
</dbReference>
<dbReference type="RefSeq" id="WP_091155807.1">
    <property type="nucleotide sequence ID" value="NZ_FNAI01000019.1"/>
</dbReference>
<accession>A0A1G7LJS3</accession>
<name>A0A1G7LJS3_9SPHI</name>
<organism evidence="4 5">
    <name type="scientific">Mucilaginibacter pineti</name>
    <dbReference type="NCBI Taxonomy" id="1391627"/>
    <lineage>
        <taxon>Bacteria</taxon>
        <taxon>Pseudomonadati</taxon>
        <taxon>Bacteroidota</taxon>
        <taxon>Sphingobacteriia</taxon>
        <taxon>Sphingobacteriales</taxon>
        <taxon>Sphingobacteriaceae</taxon>
        <taxon>Mucilaginibacter</taxon>
    </lineage>
</organism>
<dbReference type="AlphaFoldDB" id="A0A1G7LJS3"/>
<dbReference type="Proteomes" id="UP000199072">
    <property type="component" value="Unassembled WGS sequence"/>
</dbReference>
<evidence type="ECO:0000259" key="3">
    <source>
        <dbReference type="Pfam" id="PF00296"/>
    </source>
</evidence>
<reference evidence="4 5" key="1">
    <citation type="submission" date="2016-10" db="EMBL/GenBank/DDBJ databases">
        <authorList>
            <person name="de Groot N.N."/>
        </authorList>
    </citation>
    <scope>NUCLEOTIDE SEQUENCE [LARGE SCALE GENOMIC DNA]</scope>
    <source>
        <strain evidence="4 5">47C3B</strain>
    </source>
</reference>
<dbReference type="Gene3D" id="3.20.20.30">
    <property type="entry name" value="Luciferase-like domain"/>
    <property type="match status" value="1"/>
</dbReference>
<dbReference type="SUPFAM" id="SSF51679">
    <property type="entry name" value="Bacterial luciferase-like"/>
    <property type="match status" value="1"/>
</dbReference>
<dbReference type="STRING" id="1391627.SAMN05216464_11912"/>
<evidence type="ECO:0000313" key="5">
    <source>
        <dbReference type="Proteomes" id="UP000199072"/>
    </source>
</evidence>
<evidence type="ECO:0000313" key="4">
    <source>
        <dbReference type="EMBL" id="SDF49767.1"/>
    </source>
</evidence>
<feature type="domain" description="Luciferase-like" evidence="3">
    <location>
        <begin position="15"/>
        <end position="297"/>
    </location>
</feature>
<dbReference type="EMBL" id="FNAI01000019">
    <property type="protein sequence ID" value="SDF49767.1"/>
    <property type="molecule type" value="Genomic_DNA"/>
</dbReference>